<dbReference type="STRING" id="1027371.GOALK_016_00670"/>
<reference evidence="1 2" key="1">
    <citation type="submission" date="2011-05" db="EMBL/GenBank/DDBJ databases">
        <title>Whole genome shotgun sequence of Gordonia alkanivorans NBRC 16433.</title>
        <authorList>
            <person name="Hosoyama A."/>
            <person name="Nakamura S."/>
            <person name="Takarada H."/>
            <person name="Tsuchikane K."/>
            <person name="Yamazaki S."/>
            <person name="Fujita N."/>
        </authorList>
    </citation>
    <scope>NUCLEOTIDE SEQUENCE [LARGE SCALE GENOMIC DNA]</scope>
    <source>
        <strain evidence="1 2">NBRC 16433</strain>
    </source>
</reference>
<organism evidence="1 2">
    <name type="scientific">Gordonia alkanivorans NBRC 16433</name>
    <dbReference type="NCBI Taxonomy" id="1027371"/>
    <lineage>
        <taxon>Bacteria</taxon>
        <taxon>Bacillati</taxon>
        <taxon>Actinomycetota</taxon>
        <taxon>Actinomycetes</taxon>
        <taxon>Mycobacteriales</taxon>
        <taxon>Gordoniaceae</taxon>
        <taxon>Gordonia</taxon>
    </lineage>
</organism>
<dbReference type="AlphaFoldDB" id="F9VQQ5"/>
<protein>
    <submittedName>
        <fullName evidence="1">Uncharacterized protein</fullName>
    </submittedName>
</protein>
<dbReference type="EMBL" id="BACI01000016">
    <property type="protein sequence ID" value="GAA10944.1"/>
    <property type="molecule type" value="Genomic_DNA"/>
</dbReference>
<gene>
    <name evidence="1" type="ORF">GOALK_016_00670</name>
</gene>
<proteinExistence type="predicted"/>
<name>F9VQQ5_9ACTN</name>
<dbReference type="Proteomes" id="UP000003558">
    <property type="component" value="Unassembled WGS sequence"/>
</dbReference>
<accession>F9VQQ5</accession>
<evidence type="ECO:0000313" key="2">
    <source>
        <dbReference type="Proteomes" id="UP000003558"/>
    </source>
</evidence>
<comment type="caution">
    <text evidence="1">The sequence shown here is derived from an EMBL/GenBank/DDBJ whole genome shotgun (WGS) entry which is preliminary data.</text>
</comment>
<sequence>MPVFDAANRLSEYTPFHAGSAACAGAALTIGASPTATTAATKIMIRILVPRRVRMSDWTASGPHLQRLSELSWDLVRPAGGGDHINGD</sequence>
<evidence type="ECO:0000313" key="1">
    <source>
        <dbReference type="EMBL" id="GAA10944.1"/>
    </source>
</evidence>